<dbReference type="WBParaSite" id="PSAMB.scaffold199size66745.g3256.t1">
    <property type="protein sequence ID" value="PSAMB.scaffold199size66745.g3256.t1"/>
    <property type="gene ID" value="PSAMB.scaffold199size66745.g3256"/>
</dbReference>
<dbReference type="Proteomes" id="UP000887566">
    <property type="component" value="Unplaced"/>
</dbReference>
<proteinExistence type="inferred from homology"/>
<dbReference type="InterPro" id="IPR038765">
    <property type="entry name" value="Papain-like_cys_pep_sf"/>
</dbReference>
<dbReference type="InterPro" id="IPR025661">
    <property type="entry name" value="Pept_asp_AS"/>
</dbReference>
<keyword evidence="2" id="KW-0645">Protease</keyword>
<dbReference type="AlphaFoldDB" id="A0A914VI13"/>
<evidence type="ECO:0000256" key="2">
    <source>
        <dbReference type="ARBA" id="ARBA00022670"/>
    </source>
</evidence>
<accession>A0A914VI13</accession>
<evidence type="ECO:0000313" key="13">
    <source>
        <dbReference type="WBParaSite" id="PSAMB.scaffold199size66745.g3256.t1"/>
    </source>
</evidence>
<dbReference type="PROSITE" id="PS00639">
    <property type="entry name" value="THIOL_PROTEASE_HIS"/>
    <property type="match status" value="1"/>
</dbReference>
<dbReference type="Pfam" id="PF08246">
    <property type="entry name" value="Inhibitor_I29"/>
    <property type="match status" value="1"/>
</dbReference>
<dbReference type="GO" id="GO:0006508">
    <property type="term" value="P:proteolysis"/>
    <property type="evidence" value="ECO:0007669"/>
    <property type="project" value="UniProtKB-KW"/>
</dbReference>
<name>A0A914VI13_9BILA</name>
<organism evidence="12 13">
    <name type="scientific">Plectus sambesii</name>
    <dbReference type="NCBI Taxonomy" id="2011161"/>
    <lineage>
        <taxon>Eukaryota</taxon>
        <taxon>Metazoa</taxon>
        <taxon>Ecdysozoa</taxon>
        <taxon>Nematoda</taxon>
        <taxon>Chromadorea</taxon>
        <taxon>Plectida</taxon>
        <taxon>Plectina</taxon>
        <taxon>Plectoidea</taxon>
        <taxon>Plectidae</taxon>
        <taxon>Plectus</taxon>
    </lineage>
</organism>
<keyword evidence="5" id="KW-0865">Zymogen</keyword>
<dbReference type="Pfam" id="PF00112">
    <property type="entry name" value="Peptidase_C1"/>
    <property type="match status" value="1"/>
</dbReference>
<evidence type="ECO:0000256" key="7">
    <source>
        <dbReference type="ARBA" id="ARBA00069138"/>
    </source>
</evidence>
<evidence type="ECO:0000256" key="5">
    <source>
        <dbReference type="ARBA" id="ARBA00023145"/>
    </source>
</evidence>
<feature type="compositionally biased region" description="Acidic residues" evidence="8">
    <location>
        <begin position="61"/>
        <end position="71"/>
    </location>
</feature>
<keyword evidence="9" id="KW-0732">Signal</keyword>
<evidence type="ECO:0000256" key="3">
    <source>
        <dbReference type="ARBA" id="ARBA00022801"/>
    </source>
</evidence>
<evidence type="ECO:0000256" key="4">
    <source>
        <dbReference type="ARBA" id="ARBA00022807"/>
    </source>
</evidence>
<feature type="region of interest" description="Disordered" evidence="8">
    <location>
        <begin position="51"/>
        <end position="81"/>
    </location>
</feature>
<sequence>MKVFIVFCLAIGALAADSSQVRHQNLKVVQMEFEEWQLLTPIMETNELVEENNESAQEMNELPEETNESAEDAFKSEDKDQSTDSFKSLYLDGILFRNNERNDLRELIRRGRADWQAYKEVHGKVYNNESEDNERQKAFLMARQTIREHNEAYARGEKDFYLGLNHLSDLLPEEYSLLNGFIQPSDDSLANDNYTTFLPPLNVNIPSSVDWRQKGFVTPVKNQGKCGSCWAFSATGALEGQTKRKTGRLVSLSEQNLVDCSGSYGNKGCKGGWMERAFQYVINNGGINTENAYPYEGIQSQCRFTRQFVGAVANGFVRIQRGNEGLLQYAVATAGPVAVAIDASPKSLHLYKGGIYYEPACSSVKLTHAVLVVGYGSENGKDYWLVKNSWGTTWGDRGYIRMARNQGNNCGIATMASYPQV</sequence>
<evidence type="ECO:0000256" key="1">
    <source>
        <dbReference type="ARBA" id="ARBA00008455"/>
    </source>
</evidence>
<feature type="domain" description="Peptidase C1A papain C-terminal" evidence="10">
    <location>
        <begin position="205"/>
        <end position="420"/>
    </location>
</feature>
<reference evidence="13" key="1">
    <citation type="submission" date="2022-11" db="UniProtKB">
        <authorList>
            <consortium name="WormBaseParasite"/>
        </authorList>
    </citation>
    <scope>IDENTIFICATION</scope>
</reference>
<keyword evidence="4" id="KW-0788">Thiol protease</keyword>
<dbReference type="SMART" id="SM00645">
    <property type="entry name" value="Pept_C1"/>
    <property type="match status" value="1"/>
</dbReference>
<feature type="chain" id="PRO_5038138915" description="Cathepsin L-like" evidence="9">
    <location>
        <begin position="16"/>
        <end position="421"/>
    </location>
</feature>
<feature type="signal peptide" evidence="9">
    <location>
        <begin position="1"/>
        <end position="15"/>
    </location>
</feature>
<dbReference type="PRINTS" id="PR00705">
    <property type="entry name" value="PAPAIN"/>
</dbReference>
<dbReference type="FunFam" id="3.90.70.10:FF:000006">
    <property type="entry name" value="Cathepsin S"/>
    <property type="match status" value="1"/>
</dbReference>
<dbReference type="PROSITE" id="PS00139">
    <property type="entry name" value="THIOL_PROTEASE_CYS"/>
    <property type="match status" value="1"/>
</dbReference>
<keyword evidence="6" id="KW-1015">Disulfide bond</keyword>
<dbReference type="SMART" id="SM00848">
    <property type="entry name" value="Inhibitor_I29"/>
    <property type="match status" value="1"/>
</dbReference>
<dbReference type="Gene3D" id="3.90.70.10">
    <property type="entry name" value="Cysteine proteinases"/>
    <property type="match status" value="1"/>
</dbReference>
<dbReference type="GO" id="GO:0008234">
    <property type="term" value="F:cysteine-type peptidase activity"/>
    <property type="evidence" value="ECO:0007669"/>
    <property type="project" value="UniProtKB-KW"/>
</dbReference>
<comment type="similarity">
    <text evidence="1">Belongs to the peptidase C1 family.</text>
</comment>
<evidence type="ECO:0000256" key="6">
    <source>
        <dbReference type="ARBA" id="ARBA00023157"/>
    </source>
</evidence>
<protein>
    <recommendedName>
        <fullName evidence="7">Cathepsin L-like</fullName>
    </recommendedName>
</protein>
<feature type="compositionally biased region" description="Basic and acidic residues" evidence="8">
    <location>
        <begin position="72"/>
        <end position="81"/>
    </location>
</feature>
<evidence type="ECO:0000313" key="12">
    <source>
        <dbReference type="Proteomes" id="UP000887566"/>
    </source>
</evidence>
<keyword evidence="12" id="KW-1185">Reference proteome</keyword>
<dbReference type="PANTHER" id="PTHR12411">
    <property type="entry name" value="CYSTEINE PROTEASE FAMILY C1-RELATED"/>
    <property type="match status" value="1"/>
</dbReference>
<dbReference type="PROSITE" id="PS00640">
    <property type="entry name" value="THIOL_PROTEASE_ASN"/>
    <property type="match status" value="1"/>
</dbReference>
<dbReference type="InterPro" id="IPR000668">
    <property type="entry name" value="Peptidase_C1A_C"/>
</dbReference>
<evidence type="ECO:0000259" key="10">
    <source>
        <dbReference type="SMART" id="SM00645"/>
    </source>
</evidence>
<keyword evidence="3" id="KW-0378">Hydrolase</keyword>
<feature type="domain" description="Cathepsin propeptide inhibitor" evidence="11">
    <location>
        <begin position="115"/>
        <end position="175"/>
    </location>
</feature>
<dbReference type="InterPro" id="IPR013201">
    <property type="entry name" value="Prot_inhib_I29"/>
</dbReference>
<dbReference type="CDD" id="cd02248">
    <property type="entry name" value="Peptidase_C1A"/>
    <property type="match status" value="1"/>
</dbReference>
<evidence type="ECO:0000256" key="8">
    <source>
        <dbReference type="SAM" id="MobiDB-lite"/>
    </source>
</evidence>
<dbReference type="InterPro" id="IPR013128">
    <property type="entry name" value="Peptidase_C1A"/>
</dbReference>
<dbReference type="InterPro" id="IPR025660">
    <property type="entry name" value="Pept_his_AS"/>
</dbReference>
<evidence type="ECO:0000256" key="9">
    <source>
        <dbReference type="SAM" id="SignalP"/>
    </source>
</evidence>
<dbReference type="InterPro" id="IPR000169">
    <property type="entry name" value="Pept_cys_AS"/>
</dbReference>
<dbReference type="InterPro" id="IPR039417">
    <property type="entry name" value="Peptidase_C1A_papain-like"/>
</dbReference>
<evidence type="ECO:0000259" key="11">
    <source>
        <dbReference type="SMART" id="SM00848"/>
    </source>
</evidence>
<dbReference type="SUPFAM" id="SSF54001">
    <property type="entry name" value="Cysteine proteinases"/>
    <property type="match status" value="1"/>
</dbReference>